<dbReference type="InterPro" id="IPR003691">
    <property type="entry name" value="FluC"/>
</dbReference>
<dbReference type="OrthoDB" id="9806299at2"/>
<feature type="binding site" evidence="12">
    <location>
        <position position="78"/>
    </location>
    <ligand>
        <name>Na(+)</name>
        <dbReference type="ChEBI" id="CHEBI:29101"/>
        <note>structural</note>
    </ligand>
</feature>
<reference evidence="13 14" key="1">
    <citation type="submission" date="2016-01" db="EMBL/GenBank/DDBJ databases">
        <title>Annotation of Pseudomonas oryzihabitans USDA-ARS-USMARC-56511.</title>
        <authorList>
            <person name="Harhay G.P."/>
            <person name="Harhay D.M."/>
            <person name="Smith T.P.L."/>
            <person name="Bono J.L."/>
            <person name="Heaton M.P."/>
            <person name="Clawson M.L."/>
            <person name="Chitko-Mckown C.G."/>
            <person name="Capik S.F."/>
            <person name="DeDonder K.D."/>
            <person name="Apley M.D."/>
            <person name="Lubbers B.V."/>
            <person name="White B.J."/>
            <person name="Larson R.L."/>
        </authorList>
    </citation>
    <scope>NUCLEOTIDE SEQUENCE [LARGE SCALE GENOMIC DNA]</scope>
    <source>
        <strain evidence="13 14">USDA-ARS-USMARC-56511</strain>
    </source>
</reference>
<keyword evidence="9 12" id="KW-0407">Ion channel</keyword>
<comment type="similarity">
    <text evidence="10 12">Belongs to the fluoride channel Fluc/FEX (TC 1.A.43) family.</text>
</comment>
<dbReference type="PANTHER" id="PTHR28259">
    <property type="entry name" value="FLUORIDE EXPORT PROTEIN 1-RELATED"/>
    <property type="match status" value="1"/>
</dbReference>
<evidence type="ECO:0000256" key="1">
    <source>
        <dbReference type="ARBA" id="ARBA00004651"/>
    </source>
</evidence>
<feature type="transmembrane region" description="Helical" evidence="12">
    <location>
        <begin position="67"/>
        <end position="91"/>
    </location>
</feature>
<protein>
    <recommendedName>
        <fullName evidence="12">Fluoride-specific ion channel FluC</fullName>
    </recommendedName>
</protein>
<evidence type="ECO:0000256" key="2">
    <source>
        <dbReference type="ARBA" id="ARBA00022475"/>
    </source>
</evidence>
<evidence type="ECO:0000256" key="10">
    <source>
        <dbReference type="ARBA" id="ARBA00035120"/>
    </source>
</evidence>
<feature type="transmembrane region" description="Helical" evidence="12">
    <location>
        <begin position="35"/>
        <end position="55"/>
    </location>
</feature>
<evidence type="ECO:0000256" key="6">
    <source>
        <dbReference type="ARBA" id="ARBA00023053"/>
    </source>
</evidence>
<evidence type="ECO:0000256" key="5">
    <source>
        <dbReference type="ARBA" id="ARBA00022989"/>
    </source>
</evidence>
<comment type="catalytic activity">
    <reaction evidence="11">
        <text>fluoride(in) = fluoride(out)</text>
        <dbReference type="Rhea" id="RHEA:76159"/>
        <dbReference type="ChEBI" id="CHEBI:17051"/>
    </reaction>
    <physiologicalReaction direction="left-to-right" evidence="11">
        <dbReference type="Rhea" id="RHEA:76160"/>
    </physiologicalReaction>
</comment>
<dbReference type="RefSeq" id="WP_059316196.1">
    <property type="nucleotide sequence ID" value="NZ_CP013987.1"/>
</dbReference>
<sequence>MPYALFAVMFGGALGSACRWWVGLRLNALFPLLPMGTLLVNLVGGFVIGLALGLFARYPEVDVQWKLLLVTGFCGGFTTFSTFSAEVVTLLQSGRLGWAALTITIHVLGSLLLTLAGFALAGRLG</sequence>
<dbReference type="PANTHER" id="PTHR28259:SF1">
    <property type="entry name" value="FLUORIDE EXPORT PROTEIN 1-RELATED"/>
    <property type="match status" value="1"/>
</dbReference>
<feature type="transmembrane region" description="Helical" evidence="12">
    <location>
        <begin position="97"/>
        <end position="121"/>
    </location>
</feature>
<dbReference type="GO" id="GO:0140114">
    <property type="term" value="P:cellular detoxification of fluoride"/>
    <property type="evidence" value="ECO:0007669"/>
    <property type="project" value="UniProtKB-UniRule"/>
</dbReference>
<evidence type="ECO:0000256" key="4">
    <source>
        <dbReference type="ARBA" id="ARBA00022692"/>
    </source>
</evidence>
<dbReference type="AlphaFoldDB" id="A0A0U4XWW4"/>
<keyword evidence="2 12" id="KW-1003">Cell membrane</keyword>
<dbReference type="KEGG" id="por:APT59_18475"/>
<keyword evidence="12" id="KW-0479">Metal-binding</keyword>
<keyword evidence="12" id="KW-0813">Transport</keyword>
<keyword evidence="6 12" id="KW-0915">Sodium</keyword>
<dbReference type="HAMAP" id="MF_00454">
    <property type="entry name" value="FluC"/>
    <property type="match status" value="1"/>
</dbReference>
<comment type="activity regulation">
    <text evidence="12">Na(+) is not transported, but it plays an essential structural role and its presence is essential for fluoride channel function.</text>
</comment>
<keyword evidence="8 12" id="KW-0472">Membrane</keyword>
<evidence type="ECO:0000313" key="13">
    <source>
        <dbReference type="EMBL" id="ALZ86089.1"/>
    </source>
</evidence>
<evidence type="ECO:0000256" key="12">
    <source>
        <dbReference type="HAMAP-Rule" id="MF_00454"/>
    </source>
</evidence>
<dbReference type="Pfam" id="PF02537">
    <property type="entry name" value="CRCB"/>
    <property type="match status" value="1"/>
</dbReference>
<keyword evidence="3" id="KW-0997">Cell inner membrane</keyword>
<dbReference type="GO" id="GO:0005886">
    <property type="term" value="C:plasma membrane"/>
    <property type="evidence" value="ECO:0007669"/>
    <property type="project" value="UniProtKB-SubCell"/>
</dbReference>
<accession>A0A0U4XWW4</accession>
<dbReference type="NCBIfam" id="NF010792">
    <property type="entry name" value="PRK14196.1"/>
    <property type="match status" value="1"/>
</dbReference>
<evidence type="ECO:0000256" key="3">
    <source>
        <dbReference type="ARBA" id="ARBA00022519"/>
    </source>
</evidence>
<gene>
    <name evidence="12" type="primary">fluC</name>
    <name evidence="12" type="synonym">crcB</name>
    <name evidence="13" type="ORF">APT59_18475</name>
</gene>
<keyword evidence="5 12" id="KW-1133">Transmembrane helix</keyword>
<evidence type="ECO:0000256" key="9">
    <source>
        <dbReference type="ARBA" id="ARBA00023303"/>
    </source>
</evidence>
<dbReference type="Proteomes" id="UP000064137">
    <property type="component" value="Chromosome"/>
</dbReference>
<dbReference type="NCBIfam" id="TIGR00494">
    <property type="entry name" value="crcB"/>
    <property type="match status" value="1"/>
</dbReference>
<evidence type="ECO:0000313" key="14">
    <source>
        <dbReference type="Proteomes" id="UP000064137"/>
    </source>
</evidence>
<keyword evidence="4 12" id="KW-0812">Transmembrane</keyword>
<dbReference type="GO" id="GO:0046872">
    <property type="term" value="F:metal ion binding"/>
    <property type="evidence" value="ECO:0007669"/>
    <property type="project" value="UniProtKB-KW"/>
</dbReference>
<evidence type="ECO:0000256" key="11">
    <source>
        <dbReference type="ARBA" id="ARBA00035585"/>
    </source>
</evidence>
<feature type="binding site" evidence="12">
    <location>
        <position position="75"/>
    </location>
    <ligand>
        <name>Na(+)</name>
        <dbReference type="ChEBI" id="CHEBI:29101"/>
        <note>structural</note>
    </ligand>
</feature>
<evidence type="ECO:0000256" key="7">
    <source>
        <dbReference type="ARBA" id="ARBA00023065"/>
    </source>
</evidence>
<dbReference type="EMBL" id="CP013987">
    <property type="protein sequence ID" value="ALZ86089.1"/>
    <property type="molecule type" value="Genomic_DNA"/>
</dbReference>
<proteinExistence type="inferred from homology"/>
<keyword evidence="7 12" id="KW-0406">Ion transport</keyword>
<comment type="function">
    <text evidence="12">Fluoride-specific ion channel. Important for reducing fluoride concentration in the cell, thus reducing its toxicity.</text>
</comment>
<dbReference type="GO" id="GO:0062054">
    <property type="term" value="F:fluoride channel activity"/>
    <property type="evidence" value="ECO:0007669"/>
    <property type="project" value="UniProtKB-UniRule"/>
</dbReference>
<evidence type="ECO:0000256" key="8">
    <source>
        <dbReference type="ARBA" id="ARBA00023136"/>
    </source>
</evidence>
<name>A0A0U4XWW4_9PSED</name>
<comment type="subcellular location">
    <subcellularLocation>
        <location evidence="1 12">Cell membrane</location>
        <topology evidence="1 12">Multi-pass membrane protein</topology>
    </subcellularLocation>
</comment>
<organism evidence="13 14">
    <name type="scientific">Pseudomonas oryzihabitans</name>
    <dbReference type="NCBI Taxonomy" id="47885"/>
    <lineage>
        <taxon>Bacteria</taxon>
        <taxon>Pseudomonadati</taxon>
        <taxon>Pseudomonadota</taxon>
        <taxon>Gammaproteobacteria</taxon>
        <taxon>Pseudomonadales</taxon>
        <taxon>Pseudomonadaceae</taxon>
        <taxon>Pseudomonas</taxon>
    </lineage>
</organism>